<evidence type="ECO:0000313" key="7">
    <source>
        <dbReference type="Proteomes" id="UP001171916"/>
    </source>
</evidence>
<dbReference type="NCBIfam" id="TIGR02603">
    <property type="entry name" value="CxxCH_TIGR02603"/>
    <property type="match status" value="1"/>
</dbReference>
<dbReference type="Pfam" id="PF23500">
    <property type="entry name" value="DUF7133"/>
    <property type="match status" value="1"/>
</dbReference>
<dbReference type="Gene3D" id="1.25.10.10">
    <property type="entry name" value="Leucine-rich Repeat Variant"/>
    <property type="match status" value="3"/>
</dbReference>
<dbReference type="Gene3D" id="2.120.10.30">
    <property type="entry name" value="TolB, C-terminal domain"/>
    <property type="match status" value="1"/>
</dbReference>
<evidence type="ECO:0000313" key="6">
    <source>
        <dbReference type="EMBL" id="MDN3204494.1"/>
    </source>
</evidence>
<dbReference type="PROSITE" id="PS51257">
    <property type="entry name" value="PROKAR_LIPOPROTEIN"/>
    <property type="match status" value="1"/>
</dbReference>
<keyword evidence="1 4" id="KW-0349">Heme</keyword>
<proteinExistence type="predicted"/>
<dbReference type="InterPro" id="IPR011041">
    <property type="entry name" value="Quinoprot_gluc/sorb_DH_b-prop"/>
</dbReference>
<dbReference type="Gene3D" id="1.10.760.10">
    <property type="entry name" value="Cytochrome c-like domain"/>
    <property type="match status" value="1"/>
</dbReference>
<dbReference type="PANTHER" id="PTHR33546:SF1">
    <property type="entry name" value="LARGE, MULTIFUNCTIONAL SECRETED PROTEIN"/>
    <property type="match status" value="1"/>
</dbReference>
<organism evidence="6 7">
    <name type="scientific">Algoriphagus sediminis</name>
    <dbReference type="NCBI Taxonomy" id="3057113"/>
    <lineage>
        <taxon>Bacteria</taxon>
        <taxon>Pseudomonadati</taxon>
        <taxon>Bacteroidota</taxon>
        <taxon>Cytophagia</taxon>
        <taxon>Cytophagales</taxon>
        <taxon>Cyclobacteriaceae</taxon>
        <taxon>Algoriphagus</taxon>
    </lineage>
</organism>
<feature type="domain" description="Cytochrome c" evidence="5">
    <location>
        <begin position="996"/>
        <end position="1132"/>
    </location>
</feature>
<dbReference type="InterPro" id="IPR011989">
    <property type="entry name" value="ARM-like"/>
</dbReference>
<dbReference type="PROSITE" id="PS51007">
    <property type="entry name" value="CYTC"/>
    <property type="match status" value="1"/>
</dbReference>
<keyword evidence="2 4" id="KW-0479">Metal-binding</keyword>
<sequence>MKESVSLKFLSPVLIGILLSCSEPSNLYEPQTKFLSKAEVDQYTEDISSKLNPTVHEDFELSIWAVDSLMNDAISIQVLDNGDVVYTHTNRQKNSEFDIRGHQDWEIRSISLQSIEDKRNFLRNELSPERSEVNSWLADLNGDGSHDWRDMLVEKEEIYRLKDTDGDGKADFQERLVEDFNEEVTDVAGAVMMTDEALYVGAGPDLWKLVDTNGDGMIDEKESLSHGYGIHIGFGAHGMSGLEMGPDGRIYWGIGDIGFNGIGPDGTEWKYPNRGVIARANPDGSDFEIFAMGVRNTHEFVFDQYNNLISVDNDGDHPGEKERLVYLTNGSDSGWRTNWQFGKYRDPDNNPYKVWMDEKLFTPRWEEQAAFITPCIANYVSGPTGMVYNPGTALNEKYFNNFFVVEFVGNPTQSAIHAFTLKPKGATFELEKTEKIATGVLPTGMDFSADGDLYFADWIMGWGTKGYGRMWKMESKSKSLQAIQEETKELLNSDFGPKNDSELQTLLEHQDLRVRRKSQFELAKRGGKGATVFENVLNTSSNQLARIHSIVGLSQLARLDDIKYAKLILPALSDEDPEIRAQGAKWIGDIRYKEPADALLKLLDDTKIRVQFFAAEALGRISYSDAADKLIEVLRRNNDEDAYLRHAATLALARIGNESMLASLYNDPSRAVRMGAVISLRRLTSPELRRFLNDEDELIVTEAARAIHDDFSVPEALPDLAALINTTPFSNEPLMRRIISANQRVGSEKEFDQVLNFVQASNSTIGLQEEGIESIGTWAKPSLVDRVDGRYRGEVNRNDSYIAEKAGEALVAQLGRNEEAIRIASAKAIGKLKIKGAENALLASLKNDPSMDMKVQSLRSLQAIKSNLLPEGVEYAMSSSDYPIRVEALAMIEEIDIPDEQKIALLMDIIENQTNVEKRSALLALGKMEGSSSFSEWNDIFSWFKTDQLSQPVWVELEEAVGLTGSENLMSSFSNLLAEKAGDEDWKMYSGALAQGDPRLGRAIFLENQTAQCIRCHAYDDMGGNAGPNLNGIARKLSREELLISLVDPSDRIAPGFGQVRIVKSDGEEISGTYISETDEGIRYLNDSNEEILVDSELIESSTLSMSSMPPMGLILTKRQLRDVVAYLGTLNSEE</sequence>
<dbReference type="Proteomes" id="UP001171916">
    <property type="component" value="Unassembled WGS sequence"/>
</dbReference>
<dbReference type="SUPFAM" id="SSF50952">
    <property type="entry name" value="Soluble quinoprotein glucose dehydrogenase"/>
    <property type="match status" value="1"/>
</dbReference>
<protein>
    <submittedName>
        <fullName evidence="6">HEAT repeat domain-containing protein</fullName>
    </submittedName>
</protein>
<dbReference type="SUPFAM" id="SSF48371">
    <property type="entry name" value="ARM repeat"/>
    <property type="match status" value="2"/>
</dbReference>
<dbReference type="EMBL" id="JAUEPH010000004">
    <property type="protein sequence ID" value="MDN3204494.1"/>
    <property type="molecule type" value="Genomic_DNA"/>
</dbReference>
<dbReference type="Pfam" id="PF13646">
    <property type="entry name" value="HEAT_2"/>
    <property type="match status" value="1"/>
</dbReference>
<dbReference type="InterPro" id="IPR013427">
    <property type="entry name" value="Haem-bd_dom_put"/>
</dbReference>
<gene>
    <name evidence="6" type="ORF">QVH07_10050</name>
</gene>
<dbReference type="InterPro" id="IPR016024">
    <property type="entry name" value="ARM-type_fold"/>
</dbReference>
<accession>A0ABT7YE69</accession>
<comment type="caution">
    <text evidence="6">The sequence shown here is derived from an EMBL/GenBank/DDBJ whole genome shotgun (WGS) entry which is preliminary data.</text>
</comment>
<evidence type="ECO:0000256" key="4">
    <source>
        <dbReference type="PROSITE-ProRule" id="PRU00433"/>
    </source>
</evidence>
<dbReference type="InterPro" id="IPR055557">
    <property type="entry name" value="DUF7133"/>
</dbReference>
<evidence type="ECO:0000256" key="3">
    <source>
        <dbReference type="ARBA" id="ARBA00023004"/>
    </source>
</evidence>
<evidence type="ECO:0000256" key="1">
    <source>
        <dbReference type="ARBA" id="ARBA00022617"/>
    </source>
</evidence>
<dbReference type="PANTHER" id="PTHR33546">
    <property type="entry name" value="LARGE, MULTIFUNCTIONAL SECRETED PROTEIN-RELATED"/>
    <property type="match status" value="1"/>
</dbReference>
<evidence type="ECO:0000256" key="2">
    <source>
        <dbReference type="ARBA" id="ARBA00022723"/>
    </source>
</evidence>
<dbReference type="InterPro" id="IPR009056">
    <property type="entry name" value="Cyt_c-like_dom"/>
</dbReference>
<evidence type="ECO:0000259" key="5">
    <source>
        <dbReference type="PROSITE" id="PS51007"/>
    </source>
</evidence>
<dbReference type="InterPro" id="IPR036909">
    <property type="entry name" value="Cyt_c-like_dom_sf"/>
</dbReference>
<dbReference type="RefSeq" id="WP_290000084.1">
    <property type="nucleotide sequence ID" value="NZ_JAUEPH010000004.1"/>
</dbReference>
<reference evidence="6" key="1">
    <citation type="submission" date="2023-06" db="EMBL/GenBank/DDBJ databases">
        <title>Robiginitalea aurantiacus sp. nov. and Algoriphagus sediminis sp. nov., isolated from coastal sediment.</title>
        <authorList>
            <person name="Zhou Z.Y."/>
            <person name="An J."/>
            <person name="Jia Y.W."/>
            <person name="Du Z.J."/>
        </authorList>
    </citation>
    <scope>NUCLEOTIDE SEQUENCE</scope>
    <source>
        <strain evidence="6">C2-7</strain>
    </source>
</reference>
<keyword evidence="3 4" id="KW-0408">Iron</keyword>
<keyword evidence="7" id="KW-1185">Reference proteome</keyword>
<name>A0ABT7YE69_9BACT</name>
<dbReference type="SUPFAM" id="SSF46626">
    <property type="entry name" value="Cytochrome c"/>
    <property type="match status" value="1"/>
</dbReference>
<dbReference type="SMART" id="SM00567">
    <property type="entry name" value="EZ_HEAT"/>
    <property type="match status" value="5"/>
</dbReference>
<dbReference type="InterPro" id="IPR011042">
    <property type="entry name" value="6-blade_b-propeller_TolB-like"/>
</dbReference>
<dbReference type="InterPro" id="IPR004155">
    <property type="entry name" value="PBS_lyase_HEAT"/>
</dbReference>